<evidence type="ECO:0000313" key="2">
    <source>
        <dbReference type="EMBL" id="RRN48484.1"/>
    </source>
</evidence>
<protein>
    <submittedName>
        <fullName evidence="2">Uncharacterized protein</fullName>
    </submittedName>
</protein>
<name>A0A3R8LX26_STRSU</name>
<gene>
    <name evidence="2" type="ORF">EI220_11355</name>
</gene>
<keyword evidence="1" id="KW-0175">Coiled coil</keyword>
<evidence type="ECO:0000256" key="1">
    <source>
        <dbReference type="SAM" id="Coils"/>
    </source>
</evidence>
<evidence type="ECO:0000313" key="3">
    <source>
        <dbReference type="Proteomes" id="UP000278566"/>
    </source>
</evidence>
<feature type="coiled-coil region" evidence="1">
    <location>
        <begin position="117"/>
        <end position="144"/>
    </location>
</feature>
<proteinExistence type="predicted"/>
<dbReference type="AlphaFoldDB" id="A0A3R8LX26"/>
<reference evidence="2 3" key="1">
    <citation type="submission" date="2018-11" db="EMBL/GenBank/DDBJ databases">
        <title>Changes in penicillin susceptibility of Streptococcus suis isolates by amino acid alterations in the penicillin-binding protein.</title>
        <authorList>
            <person name="Niemann L."/>
            <person name="Eichhorn I."/>
        </authorList>
    </citation>
    <scope>NUCLEOTIDE SEQUENCE [LARGE SCALE GENOMIC DNA]</scope>
    <source>
        <strain evidence="2 3">IMT40738</strain>
    </source>
</reference>
<dbReference type="EMBL" id="RRZO01000079">
    <property type="protein sequence ID" value="RRN48484.1"/>
    <property type="molecule type" value="Genomic_DNA"/>
</dbReference>
<sequence>MARRRLISDEDLFEKFEEYILNECSNDISLFKLPKFGDYLRVTGFPEVADTTLRRNKNFRLTIEKRKAEAEDEEFQTIITYKTLDIDSFMMTNRTPRAIRSALVELNKYYKRIVEVALKYKDEAEVLVIENKKLQEQLETTTGKSEECKLLMDEISSLKSIIKTTVYPEIANELLKAEGLLKSENRIISDDYLASQIITADSKIDLQSKSTSKDGAKNKIVNIKNLLDSKTNY</sequence>
<dbReference type="RefSeq" id="WP_125065765.1">
    <property type="nucleotide sequence ID" value="NZ_RRZO01000079.1"/>
</dbReference>
<dbReference type="Proteomes" id="UP000278566">
    <property type="component" value="Unassembled WGS sequence"/>
</dbReference>
<accession>A0A3R8LX26</accession>
<organism evidence="2 3">
    <name type="scientific">Streptococcus suis</name>
    <dbReference type="NCBI Taxonomy" id="1307"/>
    <lineage>
        <taxon>Bacteria</taxon>
        <taxon>Bacillati</taxon>
        <taxon>Bacillota</taxon>
        <taxon>Bacilli</taxon>
        <taxon>Lactobacillales</taxon>
        <taxon>Streptococcaceae</taxon>
        <taxon>Streptococcus</taxon>
    </lineage>
</organism>
<comment type="caution">
    <text evidence="2">The sequence shown here is derived from an EMBL/GenBank/DDBJ whole genome shotgun (WGS) entry which is preliminary data.</text>
</comment>